<proteinExistence type="predicted"/>
<evidence type="ECO:0000313" key="2">
    <source>
        <dbReference type="EMBL" id="GJS58796.1"/>
    </source>
</evidence>
<dbReference type="EMBL" id="BQNB010009104">
    <property type="protein sequence ID" value="GJS58796.1"/>
    <property type="molecule type" value="Genomic_DNA"/>
</dbReference>
<reference evidence="2" key="1">
    <citation type="journal article" date="2022" name="Int. J. Mol. Sci.">
        <title>Draft Genome of Tanacetum Coccineum: Genomic Comparison of Closely Related Tanacetum-Family Plants.</title>
        <authorList>
            <person name="Yamashiro T."/>
            <person name="Shiraishi A."/>
            <person name="Nakayama K."/>
            <person name="Satake H."/>
        </authorList>
    </citation>
    <scope>NUCLEOTIDE SEQUENCE</scope>
</reference>
<accession>A0ABQ4X0T9</accession>
<feature type="region of interest" description="Disordered" evidence="1">
    <location>
        <begin position="169"/>
        <end position="225"/>
    </location>
</feature>
<evidence type="ECO:0008006" key="4">
    <source>
        <dbReference type="Google" id="ProtNLM"/>
    </source>
</evidence>
<feature type="compositionally biased region" description="Polar residues" evidence="1">
    <location>
        <begin position="169"/>
        <end position="195"/>
    </location>
</feature>
<feature type="compositionally biased region" description="Polar residues" evidence="1">
    <location>
        <begin position="320"/>
        <end position="338"/>
    </location>
</feature>
<dbReference type="Proteomes" id="UP001151760">
    <property type="component" value="Unassembled WGS sequence"/>
</dbReference>
<feature type="compositionally biased region" description="Basic residues" evidence="1">
    <location>
        <begin position="212"/>
        <end position="223"/>
    </location>
</feature>
<evidence type="ECO:0000256" key="1">
    <source>
        <dbReference type="SAM" id="MobiDB-lite"/>
    </source>
</evidence>
<feature type="region of interest" description="Disordered" evidence="1">
    <location>
        <begin position="315"/>
        <end position="338"/>
    </location>
</feature>
<sequence length="452" mass="51922">MLNTQEFVYTMDMFRDILHLLVETPDNPFVAPVNIEAIEAFMNRVGYQGIIDKVSAFYTKNLAQPWQTMFKDFMNNVFQKKEAIQYPYFIKLIIPNLMKKFPNIPKRIEEDYHFIKDDIPLVSMYTTGDVRVRGMLISDEFLTEEIYATDDFKEYETVFMNIDVPMNQPQPVVSTQGTHRSTPSAHRIPTLTTSPQRRKRKQSAGESSSPRQLHKITIKRKKPSTTLILPPTEAQENVAKVQEKLGEEEIEKMVEGDEDEESYAIEFADSVLNDDVDDSDEKIEKEKKYNTTKKTDEVAMEKEIVNDVMGSMEIRKEQKQTPISSPTRSPRNVSSYDKTVSEELTVTVSPTPATTSKIREVLEHCNKVVLDVTFAKTKEMITQDMPRLANLVANKDRENTTLILYPTTSSSAARKSSANLQQQLYLSMKSKLQDQAANPEIWEILKAKFEKQ</sequence>
<name>A0ABQ4X0T9_9ASTR</name>
<reference evidence="2" key="2">
    <citation type="submission" date="2022-01" db="EMBL/GenBank/DDBJ databases">
        <authorList>
            <person name="Yamashiro T."/>
            <person name="Shiraishi A."/>
            <person name="Satake H."/>
            <person name="Nakayama K."/>
        </authorList>
    </citation>
    <scope>NUCLEOTIDE SEQUENCE</scope>
</reference>
<keyword evidence="3" id="KW-1185">Reference proteome</keyword>
<organism evidence="2 3">
    <name type="scientific">Tanacetum coccineum</name>
    <dbReference type="NCBI Taxonomy" id="301880"/>
    <lineage>
        <taxon>Eukaryota</taxon>
        <taxon>Viridiplantae</taxon>
        <taxon>Streptophyta</taxon>
        <taxon>Embryophyta</taxon>
        <taxon>Tracheophyta</taxon>
        <taxon>Spermatophyta</taxon>
        <taxon>Magnoliopsida</taxon>
        <taxon>eudicotyledons</taxon>
        <taxon>Gunneridae</taxon>
        <taxon>Pentapetalae</taxon>
        <taxon>asterids</taxon>
        <taxon>campanulids</taxon>
        <taxon>Asterales</taxon>
        <taxon>Asteraceae</taxon>
        <taxon>Asteroideae</taxon>
        <taxon>Anthemideae</taxon>
        <taxon>Anthemidinae</taxon>
        <taxon>Tanacetum</taxon>
    </lineage>
</organism>
<gene>
    <name evidence="2" type="ORF">Tco_0653580</name>
</gene>
<comment type="caution">
    <text evidence="2">The sequence shown here is derived from an EMBL/GenBank/DDBJ whole genome shotgun (WGS) entry which is preliminary data.</text>
</comment>
<protein>
    <recommendedName>
        <fullName evidence="4">SPK domain-containing protein</fullName>
    </recommendedName>
</protein>
<evidence type="ECO:0000313" key="3">
    <source>
        <dbReference type="Proteomes" id="UP001151760"/>
    </source>
</evidence>